<evidence type="ECO:0000313" key="8">
    <source>
        <dbReference type="Proteomes" id="UP001332931"/>
    </source>
</evidence>
<protein>
    <recommendedName>
        <fullName evidence="3">1,4-alpha-glucan branching enzyme</fullName>
        <ecNumber evidence="3">2.4.1.18</ecNumber>
    </recommendedName>
</protein>
<comment type="similarity">
    <text evidence="2">Belongs to the glycosyl hydrolase 13 family. GlgB subfamily.</text>
</comment>
<dbReference type="InterPro" id="IPR054169">
    <property type="entry name" value="GlgB_N"/>
</dbReference>
<dbReference type="PANTHER" id="PTHR43651">
    <property type="entry name" value="1,4-ALPHA-GLUCAN-BRANCHING ENZYME"/>
    <property type="match status" value="1"/>
</dbReference>
<dbReference type="SUPFAM" id="SSF51445">
    <property type="entry name" value="(Trans)glycosidases"/>
    <property type="match status" value="1"/>
</dbReference>
<gene>
    <name evidence="7" type="ORF">VXJ25_01350</name>
</gene>
<evidence type="ECO:0000256" key="5">
    <source>
        <dbReference type="SAM" id="MobiDB-lite"/>
    </source>
</evidence>
<dbReference type="SUPFAM" id="SSF81296">
    <property type="entry name" value="E set domains"/>
    <property type="match status" value="1"/>
</dbReference>
<dbReference type="InterPro" id="IPR017853">
    <property type="entry name" value="GH"/>
</dbReference>
<dbReference type="Gene3D" id="2.60.40.1180">
    <property type="entry name" value="Golgi alpha-mannosidase II"/>
    <property type="match status" value="1"/>
</dbReference>
<organism evidence="7 8">
    <name type="scientific">Olsenella absiana</name>
    <dbReference type="NCBI Taxonomy" id="3115222"/>
    <lineage>
        <taxon>Bacteria</taxon>
        <taxon>Bacillati</taxon>
        <taxon>Actinomycetota</taxon>
        <taxon>Coriobacteriia</taxon>
        <taxon>Coriobacteriales</taxon>
        <taxon>Atopobiaceae</taxon>
        <taxon>Olsenella</taxon>
    </lineage>
</organism>
<evidence type="ECO:0000256" key="3">
    <source>
        <dbReference type="ARBA" id="ARBA00012541"/>
    </source>
</evidence>
<dbReference type="CDD" id="cd11322">
    <property type="entry name" value="AmyAc_Glg_BE"/>
    <property type="match status" value="1"/>
</dbReference>
<comment type="caution">
    <text evidence="7">The sequence shown here is derived from an EMBL/GenBank/DDBJ whole genome shotgun (WGS) entry which is preliminary data.</text>
</comment>
<keyword evidence="7" id="KW-0378">Hydrolase</keyword>
<evidence type="ECO:0000259" key="6">
    <source>
        <dbReference type="SMART" id="SM00642"/>
    </source>
</evidence>
<dbReference type="Pfam" id="PF22019">
    <property type="entry name" value="GlgB_N"/>
    <property type="match status" value="1"/>
</dbReference>
<name>A0ABU7R7T0_9ACTN</name>
<dbReference type="InterPro" id="IPR006047">
    <property type="entry name" value="GH13_cat_dom"/>
</dbReference>
<sequence>MIVGKTKDGFDAFAFHTGDCTDAYRYFGAHLLDDTTAVFRVYAPSALGVTLLLEGRAPVPMMRVGDGCVWETTASHVRDGLPYELEVRAYDGSARRHVDPYGFGMDLRPRHRSIVRSLWYEWGDGEWVAARAAAADALGRPPLDVPLNMYEVNLASWRRKGPGRTDWYRYDEVADQLIGHVTDAGYNCVEFMPLSEHPLDESWGYQNTGFFSPTSRFGTACELKRLVDRLHQANVACVMDFVPVHFASDAYGLADFDGTKLYEYPSPELGVSEWGSHNFMLTRGDVQSFVASAARWWLEEFHFDGLRMDAVSRLLYWQGDPSRGVNEGSVDFVRRLNAALHRAVPGCTLIAEDSSTFPQVTGDPARGGLGFDYKWDMGWVNDTTDFFRKQDFERREHYGDLLFSMHYFPSEHWVLPLSHDENVYGKSTLPGKCFGPWARKFRSARAFYLYMACHPGKKLNFMGSEWGQLREWDARRLQDWDLMDPQRAPEVARETPGAGEESLSGDPATHLEFYRFMSELNRLYLDTPALWRWDFRGEGFTWLGIGDRARERLVFAFERRWGQERYACVLNLGEPAQRDFGLAVSFATSLELVLSTDWERFGGRSEDGCVDVEGERFVGPEAPTAPAAAVGEKDAGLPEALSPARGDAGASEGVGDPGAGAAREGEGLRPASVPVVDGWATLSVPGDTGLLFRIR</sequence>
<dbReference type="RefSeq" id="WP_330957411.1">
    <property type="nucleotide sequence ID" value="NZ_JAZGJQ010000001.1"/>
</dbReference>
<feature type="region of interest" description="Disordered" evidence="5">
    <location>
        <begin position="621"/>
        <end position="668"/>
    </location>
</feature>
<dbReference type="InterPro" id="IPR006048">
    <property type="entry name" value="A-amylase/branching_C"/>
</dbReference>
<comment type="catalytic activity">
    <reaction evidence="1">
        <text>Transfers a segment of a (1-&gt;4)-alpha-D-glucan chain to a primary hydroxy group in a similar glucan chain.</text>
        <dbReference type="EC" id="2.4.1.18"/>
    </reaction>
</comment>
<evidence type="ECO:0000256" key="1">
    <source>
        <dbReference type="ARBA" id="ARBA00000826"/>
    </source>
</evidence>
<proteinExistence type="inferred from homology"/>
<dbReference type="EMBL" id="JAZGJQ010000001">
    <property type="protein sequence ID" value="MEE6146647.1"/>
    <property type="molecule type" value="Genomic_DNA"/>
</dbReference>
<dbReference type="EC" id="2.4.1.18" evidence="3"/>
<keyword evidence="8" id="KW-1185">Reference proteome</keyword>
<dbReference type="SMART" id="SM00642">
    <property type="entry name" value="Aamy"/>
    <property type="match status" value="1"/>
</dbReference>
<dbReference type="InterPro" id="IPR013783">
    <property type="entry name" value="Ig-like_fold"/>
</dbReference>
<dbReference type="SUPFAM" id="SSF51011">
    <property type="entry name" value="Glycosyl hydrolase domain"/>
    <property type="match status" value="1"/>
</dbReference>
<dbReference type="GO" id="GO:0016787">
    <property type="term" value="F:hydrolase activity"/>
    <property type="evidence" value="ECO:0007669"/>
    <property type="project" value="UniProtKB-KW"/>
</dbReference>
<dbReference type="InterPro" id="IPR014756">
    <property type="entry name" value="Ig_E-set"/>
</dbReference>
<evidence type="ECO:0000256" key="2">
    <source>
        <dbReference type="ARBA" id="ARBA00009000"/>
    </source>
</evidence>
<dbReference type="Gene3D" id="3.20.20.80">
    <property type="entry name" value="Glycosidases"/>
    <property type="match status" value="1"/>
</dbReference>
<evidence type="ECO:0000256" key="4">
    <source>
        <dbReference type="ARBA" id="ARBA00022679"/>
    </source>
</evidence>
<dbReference type="InterPro" id="IPR037439">
    <property type="entry name" value="Branching_enzy"/>
</dbReference>
<dbReference type="Pfam" id="PF02806">
    <property type="entry name" value="Alpha-amylase_C"/>
    <property type="match status" value="1"/>
</dbReference>
<dbReference type="PANTHER" id="PTHR43651:SF3">
    <property type="entry name" value="1,4-ALPHA-GLUCAN-BRANCHING ENZYME"/>
    <property type="match status" value="1"/>
</dbReference>
<dbReference type="Gene3D" id="2.60.40.10">
    <property type="entry name" value="Immunoglobulins"/>
    <property type="match status" value="1"/>
</dbReference>
<keyword evidence="4" id="KW-0808">Transferase</keyword>
<evidence type="ECO:0000313" key="7">
    <source>
        <dbReference type="EMBL" id="MEE6146647.1"/>
    </source>
</evidence>
<accession>A0ABU7R7T0</accession>
<feature type="domain" description="Glycosyl hydrolase family 13 catalytic" evidence="6">
    <location>
        <begin position="151"/>
        <end position="487"/>
    </location>
</feature>
<reference evidence="7 8" key="1">
    <citation type="submission" date="2024-01" db="EMBL/GenBank/DDBJ databases">
        <title>Description of Olsenella sp. nov., isolated from pig feces.</title>
        <authorList>
            <person name="Chang Y.-H."/>
        </authorList>
    </citation>
    <scope>NUCLEOTIDE SEQUENCE [LARGE SCALE GENOMIC DNA]</scope>
    <source>
        <strain evidence="7 8">YH-ols2223</strain>
    </source>
</reference>
<dbReference type="InterPro" id="IPR013780">
    <property type="entry name" value="Glyco_hydro_b"/>
</dbReference>
<dbReference type="Proteomes" id="UP001332931">
    <property type="component" value="Unassembled WGS sequence"/>
</dbReference>
<dbReference type="PIRSF" id="PIRSF000463">
    <property type="entry name" value="GlgB"/>
    <property type="match status" value="1"/>
</dbReference>